<keyword evidence="2" id="KW-0285">Flavoprotein</keyword>
<protein>
    <submittedName>
        <fullName evidence="5">FAD-dependent oxidoreductase</fullName>
    </submittedName>
</protein>
<evidence type="ECO:0000256" key="2">
    <source>
        <dbReference type="ARBA" id="ARBA00022630"/>
    </source>
</evidence>
<evidence type="ECO:0000256" key="1">
    <source>
        <dbReference type="ARBA" id="ARBA00001974"/>
    </source>
</evidence>
<gene>
    <name evidence="5" type="ORF">KSB_94900</name>
</gene>
<dbReference type="SUPFAM" id="SSF51905">
    <property type="entry name" value="FAD/NAD(P)-binding domain"/>
    <property type="match status" value="1"/>
</dbReference>
<dbReference type="InterPro" id="IPR036188">
    <property type="entry name" value="FAD/NAD-bd_sf"/>
</dbReference>
<sequence length="546" mass="59620">MNMPSPHPNVDETTPMLIVGGGLVGLSASLFLSWHGSSSMLVERHPGTAIHPRAMGFTPRTMELFRSLGIEEAIRRVEPPIPQGNQVLLVESLVGQQFDCFQEEVDSLFIDASSPVRGSAIAQDLLEPVLRTRAEQLGGDLRFGTELVAFEQDEEGVTATIRERASQRIRTVRAQYLVAADGSQSAIRKQLGISQHGTGSMGHFVSLIFEADLMKIFHERQAAMCFLSNEQVAIGSFVPYPGSAGRGDLFRLDVGYDPEEETLADYPEERCLHLIQAAAGIPDLKITLKARLTWEMNALVADQWQQGRIFLVGDAARTQPPSGGLGGNTGIAEAHNLAWKLAAVLRGEAGEALLASYDAERRPVADYTAEQMALLSQQRQGEGSAGITVSIRDVNTGYRYGTGAFAREEGDEHLPLARRPEEWQGQPGTHAAHLVLEQADEPISTLDLIDSHFILLAGPNGHHWKEAAQHAKETLHLELSCYQIGDEAGDLIDTENRFCEAYGITNSGAVLIRPDGFIGWRSKGANENAQEAWQTLTQALFTLLSR</sequence>
<comment type="cofactor">
    <cofactor evidence="1">
        <name>FAD</name>
        <dbReference type="ChEBI" id="CHEBI:57692"/>
    </cofactor>
</comment>
<evidence type="ECO:0000313" key="5">
    <source>
        <dbReference type="EMBL" id="GHO61015.1"/>
    </source>
</evidence>
<dbReference type="Gene3D" id="3.40.30.120">
    <property type="match status" value="1"/>
</dbReference>
<dbReference type="Gene3D" id="3.30.9.10">
    <property type="entry name" value="D-Amino Acid Oxidase, subunit A, domain 2"/>
    <property type="match status" value="1"/>
</dbReference>
<evidence type="ECO:0000259" key="4">
    <source>
        <dbReference type="Pfam" id="PF01494"/>
    </source>
</evidence>
<name>A0ABQ3V9E8_9CHLR</name>
<evidence type="ECO:0000256" key="3">
    <source>
        <dbReference type="ARBA" id="ARBA00022827"/>
    </source>
</evidence>
<dbReference type="PANTHER" id="PTHR43004:SF19">
    <property type="entry name" value="BINDING MONOOXYGENASE, PUTATIVE (JCVI)-RELATED"/>
    <property type="match status" value="1"/>
</dbReference>
<dbReference type="InterPro" id="IPR050641">
    <property type="entry name" value="RIFMO-like"/>
</dbReference>
<organism evidence="5 6">
    <name type="scientific">Ktedonobacter robiniae</name>
    <dbReference type="NCBI Taxonomy" id="2778365"/>
    <lineage>
        <taxon>Bacteria</taxon>
        <taxon>Bacillati</taxon>
        <taxon>Chloroflexota</taxon>
        <taxon>Ktedonobacteria</taxon>
        <taxon>Ktedonobacterales</taxon>
        <taxon>Ktedonobacteraceae</taxon>
        <taxon>Ktedonobacter</taxon>
    </lineage>
</organism>
<dbReference type="RefSeq" id="WP_201377020.1">
    <property type="nucleotide sequence ID" value="NZ_BNJG01000008.1"/>
</dbReference>
<dbReference type="Pfam" id="PF21274">
    <property type="entry name" value="Rng_hyd_C"/>
    <property type="match status" value="1"/>
</dbReference>
<accession>A0ABQ3V9E8</accession>
<reference evidence="5 6" key="1">
    <citation type="journal article" date="2021" name="Int. J. Syst. Evol. Microbiol.">
        <title>Reticulibacter mediterranei gen. nov., sp. nov., within the new family Reticulibacteraceae fam. nov., and Ktedonospora formicarum gen. nov., sp. nov., Ktedonobacter robiniae sp. nov., Dictyobacter formicarum sp. nov. and Dictyobacter arantiisoli sp. nov., belonging to the class Ktedonobacteria.</title>
        <authorList>
            <person name="Yabe S."/>
            <person name="Zheng Y."/>
            <person name="Wang C.M."/>
            <person name="Sakai Y."/>
            <person name="Abe K."/>
            <person name="Yokota A."/>
            <person name="Donadio S."/>
            <person name="Cavaletti L."/>
            <person name="Monciardini P."/>
        </authorList>
    </citation>
    <scope>NUCLEOTIDE SEQUENCE [LARGE SCALE GENOMIC DNA]</scope>
    <source>
        <strain evidence="5 6">SOSP1-30</strain>
    </source>
</reference>
<proteinExistence type="predicted"/>
<dbReference type="Proteomes" id="UP000654345">
    <property type="component" value="Unassembled WGS sequence"/>
</dbReference>
<comment type="caution">
    <text evidence="5">The sequence shown here is derived from an EMBL/GenBank/DDBJ whole genome shotgun (WGS) entry which is preliminary data.</text>
</comment>
<feature type="domain" description="FAD-binding" evidence="4">
    <location>
        <begin position="14"/>
        <end position="368"/>
    </location>
</feature>
<keyword evidence="6" id="KW-1185">Reference proteome</keyword>
<dbReference type="Gene3D" id="3.50.50.60">
    <property type="entry name" value="FAD/NAD(P)-binding domain"/>
    <property type="match status" value="1"/>
</dbReference>
<evidence type="ECO:0000313" key="6">
    <source>
        <dbReference type="Proteomes" id="UP000654345"/>
    </source>
</evidence>
<keyword evidence="3" id="KW-0274">FAD</keyword>
<dbReference type="InterPro" id="IPR002938">
    <property type="entry name" value="FAD-bd"/>
</dbReference>
<dbReference type="Pfam" id="PF01494">
    <property type="entry name" value="FAD_binding_3"/>
    <property type="match status" value="1"/>
</dbReference>
<dbReference type="PRINTS" id="PR00420">
    <property type="entry name" value="RNGMNOXGNASE"/>
</dbReference>
<dbReference type="PANTHER" id="PTHR43004">
    <property type="entry name" value="TRK SYSTEM POTASSIUM UPTAKE PROTEIN"/>
    <property type="match status" value="1"/>
</dbReference>
<dbReference type="EMBL" id="BNJG01000008">
    <property type="protein sequence ID" value="GHO61015.1"/>
    <property type="molecule type" value="Genomic_DNA"/>
</dbReference>